<dbReference type="AlphaFoldDB" id="A0A172Y2V6"/>
<gene>
    <name evidence="1" type="ORF">DA69_01395</name>
</gene>
<organism evidence="1 2">
    <name type="scientific">Brevundimonas naejangsanensis</name>
    <dbReference type="NCBI Taxonomy" id="588932"/>
    <lineage>
        <taxon>Bacteria</taxon>
        <taxon>Pseudomonadati</taxon>
        <taxon>Pseudomonadota</taxon>
        <taxon>Alphaproteobacteria</taxon>
        <taxon>Caulobacterales</taxon>
        <taxon>Caulobacteraceae</taxon>
        <taxon>Brevundimonas</taxon>
    </lineage>
</organism>
<dbReference type="Proteomes" id="UP000077603">
    <property type="component" value="Chromosome"/>
</dbReference>
<reference evidence="1 2" key="1">
    <citation type="journal article" date="2014" name="Genome Announc.">
        <title>Genome Sequence of a Promising Hydrogen-Producing Facultative Anaerobic Bacterium, Brevundimonas naejangsanensis Strain B1.</title>
        <authorList>
            <person name="Su H."/>
            <person name="Zhang T."/>
            <person name="Bao M."/>
            <person name="Jiang Y."/>
            <person name="Wang Y."/>
            <person name="Tan T."/>
        </authorList>
    </citation>
    <scope>NUCLEOTIDE SEQUENCE [LARGE SCALE GENOMIC DNA]</scope>
    <source>
        <strain evidence="1 2">B1</strain>
    </source>
</reference>
<dbReference type="STRING" id="588932.DA69_01395"/>
<dbReference type="KEGG" id="bne:DA69_01395"/>
<protein>
    <submittedName>
        <fullName evidence="1">Uncharacterized protein</fullName>
    </submittedName>
</protein>
<name>A0A172Y2V6_9CAUL</name>
<keyword evidence="2" id="KW-1185">Reference proteome</keyword>
<accession>A0A172Y2V6</accession>
<evidence type="ECO:0000313" key="2">
    <source>
        <dbReference type="Proteomes" id="UP000077603"/>
    </source>
</evidence>
<dbReference type="eggNOG" id="COG3012">
    <property type="taxonomic scope" value="Bacteria"/>
</dbReference>
<dbReference type="EMBL" id="CP015614">
    <property type="protein sequence ID" value="ANF53538.1"/>
    <property type="molecule type" value="Genomic_DNA"/>
</dbReference>
<proteinExistence type="predicted"/>
<sequence length="941" mass="102946">MKPVGSFVTTAVLRDHGPGRWIHLMIIGDGFANASEASLDEMAPNAAEVGDFLIQQAAQAESFVSTQPGFIAGAHLVILCGWGRGLMCRLPAPGVGWTVIHAPAADFATIGALGVDLDDLWRMEQQQERLTEAGIRLLNLNGTLNLVQYWRSTNNLLTPNVDGGSVPVTISVGTDYVLPARREAFSRLGLQSLSWREDGPFIRVRRKATSSWFNEPEDLKQYMAMGMVMHGETIGAVAIDGFAPVWVEIPKVCGSHTYRVPMLDIVIGWTERAVKALASAGKGPDQVLHLTFQIPAEADTEGFETAGNETAPDISETIRVQVEGKSATFELSPAWFGRWHDKANTAERALAERILLVVSNLSGRPASAATLARLATVVVPDDRARYRHAIAAQTYYDLIQGVDAPEYRDLPESAAALAKTGLAWDALGRNIVGRLSEADVLPTIRASVNHLLDKVASRALALDHPALVRQILRRLEGANIDERLWNDTTGSALSLADDREIAEGVLRERIWAGTAVRIGCRLLAEIVGSVPLNDDVSPEPSVVDVDEMLADTVLALHMSDLHAEIENGVTPPEVAVSLSGELLSQQDFSEAVVRPVGERVANRKIRADMRRYEKRVVQQEGMPSVDDKLPAEYGEALAAEFGLSMDGIRNFRDELENIAVEKGEAVFRMRRSELVKHVVASRGLSASGVTQLVIRMTMPVRTHWSAPPVGFSRHEVEPWRSGRRLAFHARPLLPLDSSDDPELMIAAGAVGTGLEWMTRRAFDGALPESFWTSPQMKTWSIDAAAQESAKFAEDVGRRFEALGLEVDVGVYASKILNAKVPPELGDIDVFALDRARNRTWIVEVKDLGLCRSQREIALRLADYAGIVKPGGRPDSMMKHLRRVRYVRDQAAALAKQNRLTAPVEVRGLLVVSTPQPMMVVEPADPDARVVLLDDLETAIKN</sequence>
<evidence type="ECO:0000313" key="1">
    <source>
        <dbReference type="EMBL" id="ANF53538.1"/>
    </source>
</evidence>